<keyword evidence="2" id="KW-0378">Hydrolase</keyword>
<dbReference type="Gene3D" id="3.40.50.1820">
    <property type="entry name" value="alpha/beta hydrolase"/>
    <property type="match status" value="1"/>
</dbReference>
<organism evidence="2 3">
    <name type="scientific">Streptosporangium amethystogenes subsp. fukuiense</name>
    <dbReference type="NCBI Taxonomy" id="698418"/>
    <lineage>
        <taxon>Bacteria</taxon>
        <taxon>Bacillati</taxon>
        <taxon>Actinomycetota</taxon>
        <taxon>Actinomycetes</taxon>
        <taxon>Streptosporangiales</taxon>
        <taxon>Streptosporangiaceae</taxon>
        <taxon>Streptosporangium</taxon>
    </lineage>
</organism>
<dbReference type="GO" id="GO:0016787">
    <property type="term" value="F:hydrolase activity"/>
    <property type="evidence" value="ECO:0007669"/>
    <property type="project" value="UniProtKB-KW"/>
</dbReference>
<dbReference type="InterPro" id="IPR010427">
    <property type="entry name" value="DUF1023"/>
</dbReference>
<name>A0ABW2ST79_9ACTN</name>
<evidence type="ECO:0000313" key="3">
    <source>
        <dbReference type="Proteomes" id="UP001596514"/>
    </source>
</evidence>
<reference evidence="3" key="1">
    <citation type="journal article" date="2019" name="Int. J. Syst. Evol. Microbiol.">
        <title>The Global Catalogue of Microorganisms (GCM) 10K type strain sequencing project: providing services to taxonomists for standard genome sequencing and annotation.</title>
        <authorList>
            <consortium name="The Broad Institute Genomics Platform"/>
            <consortium name="The Broad Institute Genome Sequencing Center for Infectious Disease"/>
            <person name="Wu L."/>
            <person name="Ma J."/>
        </authorList>
    </citation>
    <scope>NUCLEOTIDE SEQUENCE [LARGE SCALE GENOMIC DNA]</scope>
    <source>
        <strain evidence="3">JCM 10083</strain>
    </source>
</reference>
<dbReference type="RefSeq" id="WP_343974649.1">
    <property type="nucleotide sequence ID" value="NZ_BAAAGK010000125.1"/>
</dbReference>
<evidence type="ECO:0000259" key="1">
    <source>
        <dbReference type="Pfam" id="PF06259"/>
    </source>
</evidence>
<dbReference type="Proteomes" id="UP001596514">
    <property type="component" value="Unassembled WGS sequence"/>
</dbReference>
<dbReference type="Pfam" id="PF06259">
    <property type="entry name" value="Abhydrolase_8"/>
    <property type="match status" value="1"/>
</dbReference>
<dbReference type="EMBL" id="JBHTEE010000001">
    <property type="protein sequence ID" value="MFC7598716.1"/>
    <property type="molecule type" value="Genomic_DNA"/>
</dbReference>
<proteinExistence type="predicted"/>
<accession>A0ABW2ST79</accession>
<feature type="domain" description="DUF1023" evidence="1">
    <location>
        <begin position="327"/>
        <end position="504"/>
    </location>
</feature>
<keyword evidence="3" id="KW-1185">Reference proteome</keyword>
<gene>
    <name evidence="2" type="ORF">ACFQVD_01200</name>
</gene>
<sequence length="565" mass="59407">MQTNTWVGGGASHFTKELFSHRVRLQRAFQSALDEIAELIVRQGGAVPPQLRVITPLQTSMSAGAGGFKGIDTAQMELLIRELDRAGDPLLEAGSQLQNACSTLCVAPGAGPAIGSIGAWAETQTRDLRKRLETITRVTPIAENGLPVQGPFLGMNTIGAGAAAYGLFGAFDTAPNKARDLLSRASGGDTKALEGILELQRQGKDAGLAQRVSAWWKTLSPATAKELTGSAPGLVGSLNGLPSATRDRLNRTFLDQEEKRLTTMLSGLREKAGWAVFSGEARTGLEVAAERVSLMLKRVQEVRAALAKGGQNGFPPALLLAFDAVNAHGRAVVSYGDPDRAHNITTYVPGFTTQIEAGAADFDRALLTWSAANRLADGGRTASIAWLGYDAPQIDLGLVTPGHSVATDGAAAKGAQELASFTDGLHATHDLSVPARLTMVGHSYGSLTTGKAVTLRPPGTFADDLVFVGSPGVGTSQAAELGAGRDHVWVGASDNDPVAKLGRFGGDPDSPEFGATRFRAGEGGHSDYWMDRSDSLRNISRIVTGNSDEVEKMFVPFLRSSDLSP</sequence>
<evidence type="ECO:0000313" key="2">
    <source>
        <dbReference type="EMBL" id="MFC7598716.1"/>
    </source>
</evidence>
<dbReference type="SUPFAM" id="SSF53474">
    <property type="entry name" value="alpha/beta-Hydrolases"/>
    <property type="match status" value="1"/>
</dbReference>
<dbReference type="InterPro" id="IPR029058">
    <property type="entry name" value="AB_hydrolase_fold"/>
</dbReference>
<comment type="caution">
    <text evidence="2">The sequence shown here is derived from an EMBL/GenBank/DDBJ whole genome shotgun (WGS) entry which is preliminary data.</text>
</comment>
<protein>
    <submittedName>
        <fullName evidence="2">Alpha/beta hydrolase</fullName>
    </submittedName>
</protein>